<accession>A0A0D0E2Z6</accession>
<dbReference type="Proteomes" id="UP000054538">
    <property type="component" value="Unassembled WGS sequence"/>
</dbReference>
<keyword evidence="3" id="KW-1185">Reference proteome</keyword>
<organism evidence="2 3">
    <name type="scientific">Paxillus rubicundulus Ve08.2h10</name>
    <dbReference type="NCBI Taxonomy" id="930991"/>
    <lineage>
        <taxon>Eukaryota</taxon>
        <taxon>Fungi</taxon>
        <taxon>Dikarya</taxon>
        <taxon>Basidiomycota</taxon>
        <taxon>Agaricomycotina</taxon>
        <taxon>Agaricomycetes</taxon>
        <taxon>Agaricomycetidae</taxon>
        <taxon>Boletales</taxon>
        <taxon>Paxilineae</taxon>
        <taxon>Paxillaceae</taxon>
        <taxon>Paxillus</taxon>
    </lineage>
</organism>
<name>A0A0D0E2Z6_9AGAM</name>
<dbReference type="InParanoid" id="A0A0D0E2Z6"/>
<proteinExistence type="predicted"/>
<reference evidence="2 3" key="1">
    <citation type="submission" date="2014-04" db="EMBL/GenBank/DDBJ databases">
        <authorList>
            <consortium name="DOE Joint Genome Institute"/>
            <person name="Kuo A."/>
            <person name="Kohler A."/>
            <person name="Jargeat P."/>
            <person name="Nagy L.G."/>
            <person name="Floudas D."/>
            <person name="Copeland A."/>
            <person name="Barry K.W."/>
            <person name="Cichocki N."/>
            <person name="Veneault-Fourrey C."/>
            <person name="LaButti K."/>
            <person name="Lindquist E.A."/>
            <person name="Lipzen A."/>
            <person name="Lundell T."/>
            <person name="Morin E."/>
            <person name="Murat C."/>
            <person name="Sun H."/>
            <person name="Tunlid A."/>
            <person name="Henrissat B."/>
            <person name="Grigoriev I.V."/>
            <person name="Hibbett D.S."/>
            <person name="Martin F."/>
            <person name="Nordberg H.P."/>
            <person name="Cantor M.N."/>
            <person name="Hua S.X."/>
        </authorList>
    </citation>
    <scope>NUCLEOTIDE SEQUENCE [LARGE SCALE GENOMIC DNA]</scope>
    <source>
        <strain evidence="2 3">Ve08.2h10</strain>
    </source>
</reference>
<dbReference type="AlphaFoldDB" id="A0A0D0E2Z6"/>
<sequence>MSSDQGPLKLATAAAPSPSGLRPPEAAYLSTTTINPKAIYPSIPSTFLGSNASSAPTLGLTSISHSKHKLNNDSTSVVGSEGSSQKFMRPPSTTVKAQQGSESMAKMVHSSEGFTKTFTQNSSDPLSHSIVLLSGHITESQQLDVADYLSKNLSKGIVFANFPEKAQVAWLKRTLQELNTLAPQQDDNGMECL</sequence>
<feature type="compositionally biased region" description="Polar residues" evidence="1">
    <location>
        <begin position="72"/>
        <end position="91"/>
    </location>
</feature>
<evidence type="ECO:0000313" key="3">
    <source>
        <dbReference type="Proteomes" id="UP000054538"/>
    </source>
</evidence>
<dbReference type="OrthoDB" id="2692613at2759"/>
<evidence type="ECO:0000313" key="2">
    <source>
        <dbReference type="EMBL" id="KIK98426.1"/>
    </source>
</evidence>
<dbReference type="HOGENOM" id="CLU_099524_0_0_1"/>
<reference evidence="3" key="2">
    <citation type="submission" date="2015-01" db="EMBL/GenBank/DDBJ databases">
        <title>Evolutionary Origins and Diversification of the Mycorrhizal Mutualists.</title>
        <authorList>
            <consortium name="DOE Joint Genome Institute"/>
            <consortium name="Mycorrhizal Genomics Consortium"/>
            <person name="Kohler A."/>
            <person name="Kuo A."/>
            <person name="Nagy L.G."/>
            <person name="Floudas D."/>
            <person name="Copeland A."/>
            <person name="Barry K.W."/>
            <person name="Cichocki N."/>
            <person name="Veneault-Fourrey C."/>
            <person name="LaButti K."/>
            <person name="Lindquist E.A."/>
            <person name="Lipzen A."/>
            <person name="Lundell T."/>
            <person name="Morin E."/>
            <person name="Murat C."/>
            <person name="Riley R."/>
            <person name="Ohm R."/>
            <person name="Sun H."/>
            <person name="Tunlid A."/>
            <person name="Henrissat B."/>
            <person name="Grigoriev I.V."/>
            <person name="Hibbett D.S."/>
            <person name="Martin F."/>
        </authorList>
    </citation>
    <scope>NUCLEOTIDE SEQUENCE [LARGE SCALE GENOMIC DNA]</scope>
    <source>
        <strain evidence="3">Ve08.2h10</strain>
    </source>
</reference>
<feature type="region of interest" description="Disordered" evidence="1">
    <location>
        <begin position="1"/>
        <end position="26"/>
    </location>
</feature>
<gene>
    <name evidence="2" type="ORF">PAXRUDRAFT_9553</name>
</gene>
<evidence type="ECO:0000256" key="1">
    <source>
        <dbReference type="SAM" id="MobiDB-lite"/>
    </source>
</evidence>
<dbReference type="EMBL" id="KN824893">
    <property type="protein sequence ID" value="KIK98426.1"/>
    <property type="molecule type" value="Genomic_DNA"/>
</dbReference>
<protein>
    <submittedName>
        <fullName evidence="2">Uncharacterized protein</fullName>
    </submittedName>
</protein>
<feature type="region of interest" description="Disordered" evidence="1">
    <location>
        <begin position="70"/>
        <end position="91"/>
    </location>
</feature>